<dbReference type="AlphaFoldDB" id="A0A6M3ITP2"/>
<dbReference type="EMBL" id="MT141415">
    <property type="protein sequence ID" value="QJA60608.1"/>
    <property type="molecule type" value="Genomic_DNA"/>
</dbReference>
<name>A0A6M3ITP2_9ZZZZ</name>
<evidence type="ECO:0000313" key="1">
    <source>
        <dbReference type="EMBL" id="QJA60608.1"/>
    </source>
</evidence>
<protein>
    <submittedName>
        <fullName evidence="1">Uncharacterized protein</fullName>
    </submittedName>
</protein>
<proteinExistence type="predicted"/>
<accession>A0A6M3ITP2</accession>
<sequence>MNDKENILLFPKKIFNLLKKKIHKLNIKCDDDIAFTILTPNDTYKYTIIINNDIFKNMTKDERMITILHEIAHSIGIIDEEEADRWVLKNLNSEQEVILTSQWKLRHGYEYKPL</sequence>
<gene>
    <name evidence="1" type="ORF">MM415B01087_0002</name>
</gene>
<organism evidence="1">
    <name type="scientific">viral metagenome</name>
    <dbReference type="NCBI Taxonomy" id="1070528"/>
    <lineage>
        <taxon>unclassified sequences</taxon>
        <taxon>metagenomes</taxon>
        <taxon>organismal metagenomes</taxon>
    </lineage>
</organism>
<reference evidence="1" key="1">
    <citation type="submission" date="2020-03" db="EMBL/GenBank/DDBJ databases">
        <title>The deep terrestrial virosphere.</title>
        <authorList>
            <person name="Holmfeldt K."/>
            <person name="Nilsson E."/>
            <person name="Simone D."/>
            <person name="Lopez-Fernandez M."/>
            <person name="Wu X."/>
            <person name="de Brujin I."/>
            <person name="Lundin D."/>
            <person name="Andersson A."/>
            <person name="Bertilsson S."/>
            <person name="Dopson M."/>
        </authorList>
    </citation>
    <scope>NUCLEOTIDE SEQUENCE</scope>
    <source>
        <strain evidence="1">MM415B01087</strain>
    </source>
</reference>